<dbReference type="InterPro" id="IPR057135">
    <property type="entry name" value="At4g27190-like_LRR"/>
</dbReference>
<accession>A0A978VLQ4</accession>
<reference evidence="2" key="1">
    <citation type="journal article" date="2021" name="Front. Plant Sci.">
        <title>Chromosome-Scale Genome Assembly for Chinese Sour Jujube and Insights Into Its Genome Evolution and Domestication Signature.</title>
        <authorList>
            <person name="Shen L.-Y."/>
            <person name="Luo H."/>
            <person name="Wang X.-L."/>
            <person name="Wang X.-M."/>
            <person name="Qiu X.-J."/>
            <person name="Liu H."/>
            <person name="Zhou S.-S."/>
            <person name="Jia K.-H."/>
            <person name="Nie S."/>
            <person name="Bao Y.-T."/>
            <person name="Zhang R.-G."/>
            <person name="Yun Q.-Z."/>
            <person name="Chai Y.-H."/>
            <person name="Lu J.-Y."/>
            <person name="Li Y."/>
            <person name="Zhao S.-W."/>
            <person name="Mao J.-F."/>
            <person name="Jia S.-G."/>
            <person name="Mao Y.-M."/>
        </authorList>
    </citation>
    <scope>NUCLEOTIDE SEQUENCE</scope>
    <source>
        <strain evidence="2">AT0</strain>
        <tissue evidence="2">Leaf</tissue>
    </source>
</reference>
<proteinExistence type="predicted"/>
<comment type="caution">
    <text evidence="2">The sequence shown here is derived from an EMBL/GenBank/DDBJ whole genome shotgun (WGS) entry which is preliminary data.</text>
</comment>
<feature type="domain" description="Disease resistance protein At4g27190-like leucine-rich repeats" evidence="1">
    <location>
        <begin position="1"/>
        <end position="83"/>
    </location>
</feature>
<name>A0A978VLQ4_ZIZJJ</name>
<dbReference type="AlphaFoldDB" id="A0A978VLQ4"/>
<dbReference type="Pfam" id="PF23247">
    <property type="entry name" value="LRR_RPS2"/>
    <property type="match status" value="1"/>
</dbReference>
<protein>
    <recommendedName>
        <fullName evidence="1">Disease resistance protein At4g27190-like leucine-rich repeats domain-containing protein</fullName>
    </recommendedName>
</protein>
<dbReference type="Proteomes" id="UP000813462">
    <property type="component" value="Unassembled WGS sequence"/>
</dbReference>
<evidence type="ECO:0000259" key="1">
    <source>
        <dbReference type="Pfam" id="PF23247"/>
    </source>
</evidence>
<evidence type="ECO:0000313" key="3">
    <source>
        <dbReference type="Proteomes" id="UP000813462"/>
    </source>
</evidence>
<sequence>MAKSFMHVRTLRVICSELLKEVVVIEESGDGIRSQNICFPALKSLELVKLQNLEKFWAGDHIECPILETLRINSCSQLSTFISNYTDEAVQPVLFSITRR</sequence>
<dbReference type="EMBL" id="JAEACU010000004">
    <property type="protein sequence ID" value="KAH7534023.1"/>
    <property type="molecule type" value="Genomic_DNA"/>
</dbReference>
<gene>
    <name evidence="2" type="ORF">FEM48_Zijuj04G0193700</name>
</gene>
<organism evidence="2 3">
    <name type="scientific">Ziziphus jujuba var. spinosa</name>
    <dbReference type="NCBI Taxonomy" id="714518"/>
    <lineage>
        <taxon>Eukaryota</taxon>
        <taxon>Viridiplantae</taxon>
        <taxon>Streptophyta</taxon>
        <taxon>Embryophyta</taxon>
        <taxon>Tracheophyta</taxon>
        <taxon>Spermatophyta</taxon>
        <taxon>Magnoliopsida</taxon>
        <taxon>eudicotyledons</taxon>
        <taxon>Gunneridae</taxon>
        <taxon>Pentapetalae</taxon>
        <taxon>rosids</taxon>
        <taxon>fabids</taxon>
        <taxon>Rosales</taxon>
        <taxon>Rhamnaceae</taxon>
        <taxon>Paliureae</taxon>
        <taxon>Ziziphus</taxon>
    </lineage>
</organism>
<evidence type="ECO:0000313" key="2">
    <source>
        <dbReference type="EMBL" id="KAH7534023.1"/>
    </source>
</evidence>